<evidence type="ECO:0000256" key="3">
    <source>
        <dbReference type="SAM" id="MobiDB-lite"/>
    </source>
</evidence>
<keyword evidence="2" id="KW-0175">Coiled coil</keyword>
<dbReference type="InterPro" id="IPR007327">
    <property type="entry name" value="TPD52"/>
</dbReference>
<feature type="region of interest" description="Disordered" evidence="3">
    <location>
        <begin position="1"/>
        <end position="31"/>
    </location>
</feature>
<proteinExistence type="inferred from homology"/>
<evidence type="ECO:0000313" key="4">
    <source>
        <dbReference type="EMBL" id="CAL5141317.1"/>
    </source>
</evidence>
<feature type="compositionally biased region" description="Basic and acidic residues" evidence="3">
    <location>
        <begin position="10"/>
        <end position="31"/>
    </location>
</feature>
<sequence length="168" mass="18763">MSKVDAAEPAGEKPNDPQTKGADEEKARLESELAEVEQDIQTLKETLNIKIRRAQEIKKRLGYTDISTLQYDLREGWHKIEDTDAYIKTAEIIGKAKDAAQDAKEKVGSTISAIKLVLPKHPVSFIPTFFRNSETVKTFTDKVGSTYTTVKDAIIHSTYGHLPDDENS</sequence>
<evidence type="ECO:0000256" key="1">
    <source>
        <dbReference type="ARBA" id="ARBA00005702"/>
    </source>
</evidence>
<comment type="caution">
    <text evidence="4">The sequence shown here is derived from an EMBL/GenBank/DDBJ whole genome shotgun (WGS) entry which is preliminary data.</text>
</comment>
<protein>
    <recommendedName>
        <fullName evidence="6">Tumor protein D52</fullName>
    </recommendedName>
</protein>
<evidence type="ECO:0000313" key="5">
    <source>
        <dbReference type="Proteomes" id="UP001497525"/>
    </source>
</evidence>
<gene>
    <name evidence="4" type="ORF">CDAUBV1_LOCUS16569</name>
</gene>
<dbReference type="Pfam" id="PF04201">
    <property type="entry name" value="TPD52"/>
    <property type="match status" value="1"/>
</dbReference>
<dbReference type="PANTHER" id="PTHR19307">
    <property type="entry name" value="TUMOR PROTEIN D52"/>
    <property type="match status" value="1"/>
</dbReference>
<dbReference type="EMBL" id="CAXLJL010000845">
    <property type="protein sequence ID" value="CAL5141317.1"/>
    <property type="molecule type" value="Genomic_DNA"/>
</dbReference>
<dbReference type="PANTHER" id="PTHR19307:SF14">
    <property type="entry name" value="TUMOR PROTEIN D52"/>
    <property type="match status" value="1"/>
</dbReference>
<organism evidence="4 5">
    <name type="scientific">Calicophoron daubneyi</name>
    <name type="common">Rumen fluke</name>
    <name type="synonym">Paramphistomum daubneyi</name>
    <dbReference type="NCBI Taxonomy" id="300641"/>
    <lineage>
        <taxon>Eukaryota</taxon>
        <taxon>Metazoa</taxon>
        <taxon>Spiralia</taxon>
        <taxon>Lophotrochozoa</taxon>
        <taxon>Platyhelminthes</taxon>
        <taxon>Trematoda</taxon>
        <taxon>Digenea</taxon>
        <taxon>Plagiorchiida</taxon>
        <taxon>Pronocephalata</taxon>
        <taxon>Paramphistomoidea</taxon>
        <taxon>Paramphistomidae</taxon>
        <taxon>Calicophoron</taxon>
    </lineage>
</organism>
<evidence type="ECO:0000256" key="2">
    <source>
        <dbReference type="ARBA" id="ARBA00023054"/>
    </source>
</evidence>
<dbReference type="AlphaFoldDB" id="A0AAV2TYJ1"/>
<accession>A0AAV2TYJ1</accession>
<dbReference type="Proteomes" id="UP001497525">
    <property type="component" value="Unassembled WGS sequence"/>
</dbReference>
<dbReference type="GO" id="GO:0005737">
    <property type="term" value="C:cytoplasm"/>
    <property type="evidence" value="ECO:0007669"/>
    <property type="project" value="TreeGrafter"/>
</dbReference>
<comment type="similarity">
    <text evidence="1">Belongs to the TPD52 family.</text>
</comment>
<reference evidence="4" key="1">
    <citation type="submission" date="2024-06" db="EMBL/GenBank/DDBJ databases">
        <authorList>
            <person name="Liu X."/>
            <person name="Lenzi L."/>
            <person name="Haldenby T S."/>
            <person name="Uol C."/>
        </authorList>
    </citation>
    <scope>NUCLEOTIDE SEQUENCE</scope>
</reference>
<evidence type="ECO:0008006" key="6">
    <source>
        <dbReference type="Google" id="ProtNLM"/>
    </source>
</evidence>
<name>A0AAV2TYJ1_CALDB</name>